<evidence type="ECO:0000256" key="4">
    <source>
        <dbReference type="ARBA" id="ARBA00022989"/>
    </source>
</evidence>
<dbReference type="GO" id="GO:0043190">
    <property type="term" value="C:ATP-binding cassette (ABC) transporter complex"/>
    <property type="evidence" value="ECO:0007669"/>
    <property type="project" value="InterPro"/>
</dbReference>
<organism evidence="8 9">
    <name type="scientific">Winkia neuii</name>
    <dbReference type="NCBI Taxonomy" id="33007"/>
    <lineage>
        <taxon>Bacteria</taxon>
        <taxon>Bacillati</taxon>
        <taxon>Actinomycetota</taxon>
        <taxon>Actinomycetes</taxon>
        <taxon>Actinomycetales</taxon>
        <taxon>Actinomycetaceae</taxon>
        <taxon>Winkia</taxon>
    </lineage>
</organism>
<evidence type="ECO:0000256" key="1">
    <source>
        <dbReference type="ARBA" id="ARBA00004141"/>
    </source>
</evidence>
<feature type="transmembrane region" description="Helical" evidence="7">
    <location>
        <begin position="149"/>
        <end position="169"/>
    </location>
</feature>
<dbReference type="Proteomes" id="UP000235122">
    <property type="component" value="Unassembled WGS sequence"/>
</dbReference>
<dbReference type="SUPFAM" id="SSF81345">
    <property type="entry name" value="ABC transporter involved in vitamin B12 uptake, BtuC"/>
    <property type="match status" value="1"/>
</dbReference>
<dbReference type="GO" id="GO:0010043">
    <property type="term" value="P:response to zinc ion"/>
    <property type="evidence" value="ECO:0007669"/>
    <property type="project" value="TreeGrafter"/>
</dbReference>
<feature type="transmembrane region" description="Helical" evidence="7">
    <location>
        <begin position="56"/>
        <end position="75"/>
    </location>
</feature>
<dbReference type="InterPro" id="IPR037294">
    <property type="entry name" value="ABC_BtuC-like"/>
</dbReference>
<keyword evidence="4 7" id="KW-1133">Transmembrane helix</keyword>
<comment type="similarity">
    <text evidence="2 6">Belongs to the ABC-3 integral membrane protein family.</text>
</comment>
<keyword evidence="9" id="KW-1185">Reference proteome</keyword>
<dbReference type="GO" id="GO:0055085">
    <property type="term" value="P:transmembrane transport"/>
    <property type="evidence" value="ECO:0007669"/>
    <property type="project" value="InterPro"/>
</dbReference>
<evidence type="ECO:0000313" key="9">
    <source>
        <dbReference type="Proteomes" id="UP000235122"/>
    </source>
</evidence>
<dbReference type="InterPro" id="IPR001626">
    <property type="entry name" value="ABC_TroCD"/>
</dbReference>
<feature type="transmembrane region" description="Helical" evidence="7">
    <location>
        <begin position="240"/>
        <end position="261"/>
    </location>
</feature>
<evidence type="ECO:0000256" key="5">
    <source>
        <dbReference type="ARBA" id="ARBA00023136"/>
    </source>
</evidence>
<evidence type="ECO:0000313" key="8">
    <source>
        <dbReference type="EMBL" id="PKY71707.1"/>
    </source>
</evidence>
<reference evidence="8 9" key="1">
    <citation type="submission" date="2017-12" db="EMBL/GenBank/DDBJ databases">
        <title>Phylogenetic diversity of female urinary microbiome.</title>
        <authorList>
            <person name="Thomas-White K."/>
            <person name="Wolfe A.J."/>
        </authorList>
    </citation>
    <scope>NUCLEOTIDE SEQUENCE [LARGE SCALE GENOMIC DNA]</scope>
    <source>
        <strain evidence="8 9">UMB0402</strain>
    </source>
</reference>
<comment type="subcellular location">
    <subcellularLocation>
        <location evidence="6">Cell membrane</location>
        <topology evidence="6">Multi-pass membrane protein</topology>
    </subcellularLocation>
    <subcellularLocation>
        <location evidence="1">Membrane</location>
        <topology evidence="1">Multi-pass membrane protein</topology>
    </subcellularLocation>
</comment>
<keyword evidence="6" id="KW-0813">Transport</keyword>
<feature type="transmembrane region" description="Helical" evidence="7">
    <location>
        <begin position="81"/>
        <end position="99"/>
    </location>
</feature>
<feature type="transmembrane region" description="Helical" evidence="7">
    <location>
        <begin position="111"/>
        <end position="129"/>
    </location>
</feature>
<dbReference type="RefSeq" id="WP_029769287.1">
    <property type="nucleotide sequence ID" value="NZ_JASOXK010000004.1"/>
</dbReference>
<dbReference type="GeneID" id="35867090"/>
<evidence type="ECO:0000256" key="2">
    <source>
        <dbReference type="ARBA" id="ARBA00008034"/>
    </source>
</evidence>
<evidence type="ECO:0000256" key="7">
    <source>
        <dbReference type="SAM" id="Phobius"/>
    </source>
</evidence>
<feature type="transmembrane region" description="Helical" evidence="7">
    <location>
        <begin position="27"/>
        <end position="49"/>
    </location>
</feature>
<dbReference type="PANTHER" id="PTHR30477">
    <property type="entry name" value="ABC-TRANSPORTER METAL-BINDING PROTEIN"/>
    <property type="match status" value="1"/>
</dbReference>
<dbReference type="PANTHER" id="PTHR30477:SF13">
    <property type="entry name" value="IRON TRANSPORT SYSTEM MEMBRANE PROTEIN HI_0360-RELATED"/>
    <property type="match status" value="1"/>
</dbReference>
<dbReference type="Gene3D" id="1.10.3470.10">
    <property type="entry name" value="ABC transporter involved in vitamin B12 uptake, BtuC"/>
    <property type="match status" value="1"/>
</dbReference>
<accession>A0A2I1IKS4</accession>
<proteinExistence type="inferred from homology"/>
<comment type="caution">
    <text evidence="8">The sequence shown here is derived from an EMBL/GenBank/DDBJ whole genome shotgun (WGS) entry which is preliminary data.</text>
</comment>
<protein>
    <submittedName>
        <fullName evidence="8">Metal ABC transporter permease</fullName>
    </submittedName>
</protein>
<dbReference type="STRING" id="33007.HMPREF3198_02005"/>
<dbReference type="EMBL" id="PKKO01000006">
    <property type="protein sequence ID" value="PKY71707.1"/>
    <property type="molecule type" value="Genomic_DNA"/>
</dbReference>
<evidence type="ECO:0000256" key="3">
    <source>
        <dbReference type="ARBA" id="ARBA00022692"/>
    </source>
</evidence>
<sequence length="302" mass="31218">MLGSLLEQLRGVLQPIPGLEFICSAPYIFKPFCLLVVLAIAAGIVGTLVNLRCAEFNAEALVHGVFPGIVAGAIYGGIDMIVPGAAICAVLVVFALVWAGRKTEISEGATATVLTTFFALGIVLSLKKGDMSGQLESLMFGRLLDVTDVRLAQSLVACALAVALVALTWKSQIIVAFDRSSAPVLRINTLAIDVVLNVAIAAVVVAAASAVGVLLVIGFLVVPGATGRLIAKKVSTMVPVGIATGLLSSYVGLAVLGIFSARPISPQGVLSLSMCAVFVVVLAARFFFNALGAEKLLKLRSK</sequence>
<gene>
    <name evidence="8" type="ORF">CYJ19_10880</name>
</gene>
<dbReference type="Pfam" id="PF00950">
    <property type="entry name" value="ABC-3"/>
    <property type="match status" value="1"/>
</dbReference>
<feature type="transmembrane region" description="Helical" evidence="7">
    <location>
        <begin position="268"/>
        <end position="288"/>
    </location>
</feature>
<keyword evidence="3 6" id="KW-0812">Transmembrane</keyword>
<evidence type="ECO:0000256" key="6">
    <source>
        <dbReference type="RuleBase" id="RU003943"/>
    </source>
</evidence>
<dbReference type="AlphaFoldDB" id="A0A2I1IKS4"/>
<name>A0A2I1IKS4_9ACTO</name>
<feature type="transmembrane region" description="Helical" evidence="7">
    <location>
        <begin position="190"/>
        <end position="220"/>
    </location>
</feature>
<keyword evidence="5 7" id="KW-0472">Membrane</keyword>